<dbReference type="Gene3D" id="2.60.120.700">
    <property type="entry name" value="Peptidase G1"/>
    <property type="match status" value="1"/>
</dbReference>
<organism evidence="3 4">
    <name type="scientific">Purpureocillium lilacinum</name>
    <name type="common">Paecilomyces lilacinus</name>
    <dbReference type="NCBI Taxonomy" id="33203"/>
    <lineage>
        <taxon>Eukaryota</taxon>
        <taxon>Fungi</taxon>
        <taxon>Dikarya</taxon>
        <taxon>Ascomycota</taxon>
        <taxon>Pezizomycotina</taxon>
        <taxon>Sordariomycetes</taxon>
        <taxon>Hypocreomycetidae</taxon>
        <taxon>Hypocreales</taxon>
        <taxon>Ophiocordycipitaceae</taxon>
        <taxon>Purpureocillium</taxon>
    </lineage>
</organism>
<dbReference type="InterPro" id="IPR013320">
    <property type="entry name" value="ConA-like_dom_sf"/>
</dbReference>
<feature type="active site" description="Proton acceptor" evidence="1">
    <location>
        <position position="167"/>
    </location>
</feature>
<keyword evidence="2" id="KW-0732">Signal</keyword>
<keyword evidence="3" id="KW-0645">Protease</keyword>
<sequence>MKLTSAILAVAASGALAMPGNPDETQTSRRSVTQPWAGAVDEGRGWNFVTGTITVPNISGQNPSSAVALWVGIDGLSCQNAILQTGLAFYGDGTIDNWFEWWPIQPQRYSQRFSARPGDKVRMTVNAWSYNSGNSTLENLTTGEKTIQQFRNMRYNLCLTDAEWIWEDFGQVQLANFGTVDFVDARGRGQGGAADSSRARIANIVADGRQKTQCGSNANGVRCQYTG</sequence>
<protein>
    <submittedName>
        <fullName evidence="3">Acid protease B</fullName>
    </submittedName>
</protein>
<dbReference type="PRINTS" id="PR00977">
    <property type="entry name" value="SCYTLDPTASE"/>
</dbReference>
<dbReference type="GO" id="GO:0006508">
    <property type="term" value="P:proteolysis"/>
    <property type="evidence" value="ECO:0007669"/>
    <property type="project" value="UniProtKB-KW"/>
</dbReference>
<name>A0A2U3E8M0_PURLI</name>
<dbReference type="AlphaFoldDB" id="A0A2U3E8M0"/>
<comment type="caution">
    <text evidence="3">The sequence shown here is derived from an EMBL/GenBank/DDBJ whole genome shotgun (WGS) entry which is preliminary data.</text>
</comment>
<dbReference type="Proteomes" id="UP000245956">
    <property type="component" value="Unassembled WGS sequence"/>
</dbReference>
<proteinExistence type="predicted"/>
<reference evidence="3 4" key="1">
    <citation type="journal article" date="2016" name="Front. Microbiol.">
        <title>Genome and transcriptome sequences reveal the specific parasitism of the nematophagous Purpureocillium lilacinum 36-1.</title>
        <authorList>
            <person name="Xie J."/>
            <person name="Li S."/>
            <person name="Mo C."/>
            <person name="Xiao X."/>
            <person name="Peng D."/>
            <person name="Wang G."/>
            <person name="Xiao Y."/>
        </authorList>
    </citation>
    <scope>NUCLEOTIDE SEQUENCE [LARGE SCALE GENOMIC DNA]</scope>
    <source>
        <strain evidence="3 4">36-1</strain>
    </source>
</reference>
<dbReference type="Pfam" id="PF01828">
    <property type="entry name" value="Peptidase_A4"/>
    <property type="match status" value="1"/>
</dbReference>
<accession>A0A2U3E8M0</accession>
<dbReference type="GO" id="GO:0070007">
    <property type="term" value="F:glutamic-type endopeptidase activity"/>
    <property type="evidence" value="ECO:0007669"/>
    <property type="project" value="InterPro"/>
</dbReference>
<dbReference type="PANTHER" id="PTHR37536:SF1">
    <property type="entry name" value="ASPERGILLOPEPSIN, PUTAITVE (AFU_ORTHOLOGUE AFUA_7G01200)"/>
    <property type="match status" value="1"/>
</dbReference>
<evidence type="ECO:0000313" key="4">
    <source>
        <dbReference type="Proteomes" id="UP000245956"/>
    </source>
</evidence>
<evidence type="ECO:0000256" key="1">
    <source>
        <dbReference type="PIRSR" id="PIRSR600250-50"/>
    </source>
</evidence>
<feature type="signal peptide" evidence="2">
    <location>
        <begin position="1"/>
        <end position="17"/>
    </location>
</feature>
<dbReference type="InterPro" id="IPR000250">
    <property type="entry name" value="Peptidase_G1"/>
</dbReference>
<dbReference type="PANTHER" id="PTHR37536">
    <property type="entry name" value="PUTATIVE (AFU_ORTHOLOGUE AFUA_3G02970)-RELATED"/>
    <property type="match status" value="1"/>
</dbReference>
<dbReference type="SUPFAM" id="SSF49899">
    <property type="entry name" value="Concanavalin A-like lectins/glucanases"/>
    <property type="match status" value="1"/>
</dbReference>
<evidence type="ECO:0000313" key="3">
    <source>
        <dbReference type="EMBL" id="PWI70829.1"/>
    </source>
</evidence>
<evidence type="ECO:0000256" key="2">
    <source>
        <dbReference type="SAM" id="SignalP"/>
    </source>
</evidence>
<feature type="chain" id="PRO_5015782053" evidence="2">
    <location>
        <begin position="18"/>
        <end position="227"/>
    </location>
</feature>
<dbReference type="EMBL" id="LCWV01000008">
    <property type="protein sequence ID" value="PWI70829.1"/>
    <property type="molecule type" value="Genomic_DNA"/>
</dbReference>
<gene>
    <name evidence="3" type="ORF">PCL_12197</name>
</gene>
<keyword evidence="3" id="KW-0378">Hydrolase</keyword>
<dbReference type="CDD" id="cd13426">
    <property type="entry name" value="Peptidase_G1"/>
    <property type="match status" value="1"/>
</dbReference>
<dbReference type="InterPro" id="IPR038656">
    <property type="entry name" value="Peptidase_G1_sf"/>
</dbReference>